<organism evidence="3 4">
    <name type="scientific">Symbiochloris irregularis</name>
    <dbReference type="NCBI Taxonomy" id="706552"/>
    <lineage>
        <taxon>Eukaryota</taxon>
        <taxon>Viridiplantae</taxon>
        <taxon>Chlorophyta</taxon>
        <taxon>core chlorophytes</taxon>
        <taxon>Trebouxiophyceae</taxon>
        <taxon>Trebouxiales</taxon>
        <taxon>Trebouxiaceae</taxon>
        <taxon>Symbiochloris</taxon>
    </lineage>
</organism>
<dbReference type="InterPro" id="IPR050271">
    <property type="entry name" value="UDP-glycosyltransferase"/>
</dbReference>
<evidence type="ECO:0000256" key="1">
    <source>
        <dbReference type="ARBA" id="ARBA00022676"/>
    </source>
</evidence>
<evidence type="ECO:0000313" key="4">
    <source>
        <dbReference type="Proteomes" id="UP001465755"/>
    </source>
</evidence>
<dbReference type="EMBL" id="JALJOQ010000050">
    <property type="protein sequence ID" value="KAK9804502.1"/>
    <property type="molecule type" value="Genomic_DNA"/>
</dbReference>
<dbReference type="GO" id="GO:0008194">
    <property type="term" value="F:UDP-glycosyltransferase activity"/>
    <property type="evidence" value="ECO:0007669"/>
    <property type="project" value="InterPro"/>
</dbReference>
<evidence type="ECO:0000313" key="3">
    <source>
        <dbReference type="EMBL" id="KAK9804502.1"/>
    </source>
</evidence>
<name>A0AAW1P7C9_9CHLO</name>
<evidence type="ECO:0000256" key="2">
    <source>
        <dbReference type="ARBA" id="ARBA00022679"/>
    </source>
</evidence>
<protein>
    <submittedName>
        <fullName evidence="3">Uncharacterized protein</fullName>
    </submittedName>
</protein>
<keyword evidence="2" id="KW-0808">Transferase</keyword>
<dbReference type="InterPro" id="IPR002213">
    <property type="entry name" value="UDP_glucos_trans"/>
</dbReference>
<dbReference type="PANTHER" id="PTHR48043:SF145">
    <property type="entry name" value="FI06409P-RELATED"/>
    <property type="match status" value="1"/>
</dbReference>
<dbReference type="PANTHER" id="PTHR48043">
    <property type="entry name" value="EG:EG0003.4 PROTEIN-RELATED"/>
    <property type="match status" value="1"/>
</dbReference>
<comment type="caution">
    <text evidence="3">The sequence shown here is derived from an EMBL/GenBank/DDBJ whole genome shotgun (WGS) entry which is preliminary data.</text>
</comment>
<reference evidence="3 4" key="1">
    <citation type="journal article" date="2024" name="Nat. Commun.">
        <title>Phylogenomics reveals the evolutionary origins of lichenization in chlorophyte algae.</title>
        <authorList>
            <person name="Puginier C."/>
            <person name="Libourel C."/>
            <person name="Otte J."/>
            <person name="Skaloud P."/>
            <person name="Haon M."/>
            <person name="Grisel S."/>
            <person name="Petersen M."/>
            <person name="Berrin J.G."/>
            <person name="Delaux P.M."/>
            <person name="Dal Grande F."/>
            <person name="Keller J."/>
        </authorList>
    </citation>
    <scope>NUCLEOTIDE SEQUENCE [LARGE SCALE GENOMIC DNA]</scope>
    <source>
        <strain evidence="3 4">SAG 2036</strain>
    </source>
</reference>
<gene>
    <name evidence="3" type="ORF">WJX73_000449</name>
</gene>
<keyword evidence="1" id="KW-0328">Glycosyltransferase</keyword>
<sequence length="778" mass="85258">MQRVARELEARGHDVWFVASQFPSTLESLQKLGIPPARIITFEPATSVDLSRVAADLAHAQHSGDVRAKHPESLYDYLADTVKGIANATTLDAIKAIRPDVVVADLFVPHGLVLADALKVPKSKGLWQRIDHLYRTLLLHRQLDILSSKYTKAWKAAGLKDADFLTSAQESAAVILQGSFAVIPAFPLSPHMHLVGAFTPEPAKALPSELQRICDSAAETGLVYVAFGNTGAPGVEMVHGLYDALVNITQPVIWVISDKDQQVLKDAGLPKPRHHHYTAYAPQNDILGHPSVTTFVTQGGTNSCYEALYHGVRQVIIPIFFEQPWHADQVPHLGAGLRRAADIIEVQEELTPLRIVFCAGRAFSHSLPQHKVARELEARGHDTWFLASTFPGTLESLHQLKVRPEKIITFEPLTSATAIAGLQADLARAQHSGNIYAPVPESFLEYFANTSHGITTNASTIEAVRAIQPDVIVAEMVATFGLAVADVLKVPKVMMSAIPPVAPPHTVSADMPYTSQTPTSPFWHPQPMGLWQRIDHLYRYAPLYWQLLHWNTMLTKTWQVLGLTGTDFLQSARECAAWIWQGSFAVIPAYPLSPHIHMVGAITPEPAQALPDDLQRFCDSAADNGVVYVSFGTTGAPGVEMLHGVHKALATIPQAVIWVVTEKDQQLLGGAGLPRPKHHYYSTFVPQNDILGHPSVTTFVTQGGTNSFFEALYHGVRPVVIPLFYEQVWYADQVQHLGAGMRHIGSLMRSERQSPTQKAADIIEAVGWSDCASEKSAT</sequence>
<proteinExistence type="predicted"/>
<accession>A0AAW1P7C9</accession>
<dbReference type="AlphaFoldDB" id="A0AAW1P7C9"/>
<dbReference type="SUPFAM" id="SSF53756">
    <property type="entry name" value="UDP-Glycosyltransferase/glycogen phosphorylase"/>
    <property type="match status" value="2"/>
</dbReference>
<dbReference type="CDD" id="cd03784">
    <property type="entry name" value="GT1_Gtf-like"/>
    <property type="match status" value="2"/>
</dbReference>
<dbReference type="Gene3D" id="3.40.50.2000">
    <property type="entry name" value="Glycogen Phosphorylase B"/>
    <property type="match status" value="4"/>
</dbReference>
<dbReference type="Pfam" id="PF00201">
    <property type="entry name" value="UDPGT"/>
    <property type="match status" value="2"/>
</dbReference>
<keyword evidence="4" id="KW-1185">Reference proteome</keyword>
<dbReference type="Proteomes" id="UP001465755">
    <property type="component" value="Unassembled WGS sequence"/>
</dbReference>